<dbReference type="Gene3D" id="1.25.10.10">
    <property type="entry name" value="Leucine-rich Repeat Variant"/>
    <property type="match status" value="1"/>
</dbReference>
<feature type="region of interest" description="Disordered" evidence="1">
    <location>
        <begin position="1"/>
        <end position="21"/>
    </location>
</feature>
<dbReference type="PANTHER" id="PTHR12363:SF42">
    <property type="entry name" value="TRANSPORTIN-3"/>
    <property type="match status" value="1"/>
</dbReference>
<dbReference type="InterPro" id="IPR057941">
    <property type="entry name" value="TPR_TNPO3_IPO13_2nd"/>
</dbReference>
<dbReference type="GeneID" id="121117821"/>
<dbReference type="RefSeq" id="XP_040568258.1">
    <property type="nucleotide sequence ID" value="XM_040712324.2"/>
</dbReference>
<reference evidence="4" key="1">
    <citation type="submission" date="2014-05" db="EMBL/GenBank/DDBJ databases">
        <authorList>
            <person name="Chronopoulou M."/>
        </authorList>
    </citation>
    <scope>NUCLEOTIDE SEQUENCE</scope>
    <source>
        <tissue evidence="4">Whole organism</tissue>
    </source>
</reference>
<dbReference type="SUPFAM" id="SSF48371">
    <property type="entry name" value="ARM repeat"/>
    <property type="match status" value="1"/>
</dbReference>
<evidence type="ECO:0000259" key="3">
    <source>
        <dbReference type="Pfam" id="PF08389"/>
    </source>
</evidence>
<dbReference type="InterPro" id="IPR057942">
    <property type="entry name" value="TPR_TNPO3_IPO13_3rd"/>
</dbReference>
<dbReference type="AlphaFoldDB" id="A0A0K2TN44"/>
<dbReference type="Pfam" id="PF24138">
    <property type="entry name" value="TPR_TNPO3_IPO13_2nd"/>
    <property type="match status" value="1"/>
</dbReference>
<dbReference type="KEGG" id="lsm:121117821"/>
<dbReference type="InterPro" id="IPR058537">
    <property type="entry name" value="TPR_TNPO3_IPO13_4th"/>
</dbReference>
<dbReference type="InterPro" id="IPR013598">
    <property type="entry name" value="Exportin-1/Importin-b-like"/>
</dbReference>
<feature type="domain" description="Importin N-terminal" evidence="2">
    <location>
        <begin position="45"/>
        <end position="108"/>
    </location>
</feature>
<dbReference type="Pfam" id="PF24140">
    <property type="entry name" value="TPR_TNPO3_IPO13_3rd"/>
    <property type="match status" value="1"/>
</dbReference>
<evidence type="ECO:0000259" key="2">
    <source>
        <dbReference type="Pfam" id="PF03810"/>
    </source>
</evidence>
<dbReference type="InterPro" id="IPR011989">
    <property type="entry name" value="ARM-like"/>
</dbReference>
<dbReference type="GO" id="GO:0005737">
    <property type="term" value="C:cytoplasm"/>
    <property type="evidence" value="ECO:0007669"/>
    <property type="project" value="TreeGrafter"/>
</dbReference>
<dbReference type="InterPro" id="IPR016024">
    <property type="entry name" value="ARM-type_fold"/>
</dbReference>
<sequence>MESMNNNNCSTTNNNNETPIPTTETVVAAINTLYNHPDPKETKRASTWLIVFQNSVYAWKISDEILHAQISEEASCFAAQTMRAKIQRSFNELPKDAHSSLRDSLLKFALNLNSGSRTVLSQLCLALADLVLLLPEWSGALDDLSSRIHDRKILLEIFTLLPEEVGSRHISLGDLRRKSIEKDFVNFSPKCLEFLNQCTEDPSLRSSILRCFRSWIDIRAISIDQLHQNPLIGITFQVLADTESSREAHEAASEAVRSILYRVEEDCPPGSVLELNLVTVIRNLEEPYHMAVANEDSEKATNYCRIFTECGETMLEKIFDLPIEKQPHYAISIFDSILLCCGHPDYELTDITFNLWYRVSEELYNKQKYIPLFRPYIERLINALYKHCQMEPDSTEILARGDFALFRSRVSSFMTETIYIVGAEEIFKHMFLNNIECGSPTWEVLEASLFLMQSVATSVVSPDNFVVKRVLESILNLPPDTHIAVKNTSVKLVGQLGNWVNGNPQYLDKILNFMLISIKNPKLSDCAANALLYVCTACRKHMAPHYEGLVHIIKSLDSFSLKNDSAVSLLKAVAVITSDLHPVQVHMAAKTLLWLQAEPLNAIVCGESTSSSSDPTIYLGRLAAVLRNINLKHDARSPHPCFPAIQETWPVLAKTFIKYQQNGRYMEQCCRTVRFAIRCVGTEFASLVEELVKIIITQYKVYSHSCFLYLGSILVDEFAHIQGCVMGLLGMLGDFIEPTFKLLNESDGLRNHPDTVDDFFRLNTRFLQRATVPYLQTSVINPITECAIMSVTLDHPDANASVMKFLSTLLYAGRSREAKEDFEIRKGLVANIRNLYGEKLIDKLINASIFHLCSSAFDDVSEVIYELLLSDRTAVSLWVQACLNSLPTTNSNGLQTVTKEKLVHFHDRLTNAHNIMSVLSSIKDFYRLWK</sequence>
<dbReference type="InterPro" id="IPR001494">
    <property type="entry name" value="Importin-beta_N"/>
</dbReference>
<accession>A0A0K2TN44</accession>
<dbReference type="EMBL" id="HACA01009978">
    <property type="protein sequence ID" value="CDW27339.1"/>
    <property type="molecule type" value="Transcribed_RNA"/>
</dbReference>
<name>A0A0K2TN44_LEPSM</name>
<evidence type="ECO:0000256" key="1">
    <source>
        <dbReference type="SAM" id="MobiDB-lite"/>
    </source>
</evidence>
<evidence type="ECO:0000313" key="4">
    <source>
        <dbReference type="EMBL" id="CDW27339.1"/>
    </source>
</evidence>
<dbReference type="PANTHER" id="PTHR12363">
    <property type="entry name" value="TRANSPORTIN 3 AND IMPORTIN 13"/>
    <property type="match status" value="1"/>
</dbReference>
<dbReference type="Pfam" id="PF08389">
    <property type="entry name" value="Xpo1"/>
    <property type="match status" value="1"/>
</dbReference>
<dbReference type="GO" id="GO:0031267">
    <property type="term" value="F:small GTPase binding"/>
    <property type="evidence" value="ECO:0007669"/>
    <property type="project" value="InterPro"/>
</dbReference>
<dbReference type="Pfam" id="PF24139">
    <property type="entry name" value="TPR_TNPO3_IPO13_4th"/>
    <property type="match status" value="1"/>
</dbReference>
<dbReference type="InterPro" id="IPR051345">
    <property type="entry name" value="Importin_beta-like_NTR"/>
</dbReference>
<dbReference type="CTD" id="33465"/>
<dbReference type="Pfam" id="PF03810">
    <property type="entry name" value="IBN_N"/>
    <property type="match status" value="1"/>
</dbReference>
<dbReference type="OrthoDB" id="435593at2759"/>
<organism evidence="4">
    <name type="scientific">Lepeophtheirus salmonis</name>
    <name type="common">Salmon louse</name>
    <name type="synonym">Caligus salmonis</name>
    <dbReference type="NCBI Taxonomy" id="72036"/>
    <lineage>
        <taxon>Eukaryota</taxon>
        <taxon>Metazoa</taxon>
        <taxon>Ecdysozoa</taxon>
        <taxon>Arthropoda</taxon>
        <taxon>Crustacea</taxon>
        <taxon>Multicrustacea</taxon>
        <taxon>Hexanauplia</taxon>
        <taxon>Copepoda</taxon>
        <taxon>Siphonostomatoida</taxon>
        <taxon>Caligidae</taxon>
        <taxon>Lepeophtheirus</taxon>
    </lineage>
</organism>
<feature type="domain" description="Exportin-1/Importin-beta-like" evidence="3">
    <location>
        <begin position="117"/>
        <end position="249"/>
    </location>
</feature>
<protein>
    <submittedName>
        <fullName evidence="4">Transportin3like [Nasonia vitripennis]</fullName>
    </submittedName>
</protein>
<proteinExistence type="predicted"/>
<dbReference type="GO" id="GO:0006606">
    <property type="term" value="P:protein import into nucleus"/>
    <property type="evidence" value="ECO:0007669"/>
    <property type="project" value="TreeGrafter"/>
</dbReference>